<evidence type="ECO:0000313" key="2">
    <source>
        <dbReference type="EMBL" id="CRK86436.1"/>
    </source>
</evidence>
<evidence type="ECO:0000313" key="3">
    <source>
        <dbReference type="Proteomes" id="UP000183832"/>
    </source>
</evidence>
<name>A0A1J1HGA9_9DIPT</name>
<sequence>MSDFVLIKTCQSSNVSKELHLIIVDILFDIITKKLSINPNNYQNSNLSFEPKRKSREKG</sequence>
<dbReference type="AlphaFoldDB" id="A0A1J1HGA9"/>
<proteinExistence type="predicted"/>
<feature type="region of interest" description="Disordered" evidence="1">
    <location>
        <begin position="39"/>
        <end position="59"/>
    </location>
</feature>
<organism evidence="2 3">
    <name type="scientific">Clunio marinus</name>
    <dbReference type="NCBI Taxonomy" id="568069"/>
    <lineage>
        <taxon>Eukaryota</taxon>
        <taxon>Metazoa</taxon>
        <taxon>Ecdysozoa</taxon>
        <taxon>Arthropoda</taxon>
        <taxon>Hexapoda</taxon>
        <taxon>Insecta</taxon>
        <taxon>Pterygota</taxon>
        <taxon>Neoptera</taxon>
        <taxon>Endopterygota</taxon>
        <taxon>Diptera</taxon>
        <taxon>Nematocera</taxon>
        <taxon>Chironomoidea</taxon>
        <taxon>Chironomidae</taxon>
        <taxon>Clunio</taxon>
    </lineage>
</organism>
<feature type="compositionally biased region" description="Polar residues" evidence="1">
    <location>
        <begin position="39"/>
        <end position="48"/>
    </location>
</feature>
<dbReference type="EMBL" id="CVRI01000001">
    <property type="protein sequence ID" value="CRK86436.1"/>
    <property type="molecule type" value="Genomic_DNA"/>
</dbReference>
<keyword evidence="3" id="KW-1185">Reference proteome</keyword>
<evidence type="ECO:0000256" key="1">
    <source>
        <dbReference type="SAM" id="MobiDB-lite"/>
    </source>
</evidence>
<protein>
    <submittedName>
        <fullName evidence="2">CLUMA_CG000333, isoform A</fullName>
    </submittedName>
</protein>
<reference evidence="2 3" key="1">
    <citation type="submission" date="2015-04" db="EMBL/GenBank/DDBJ databases">
        <authorList>
            <person name="Syromyatnikov M.Y."/>
            <person name="Popov V.N."/>
        </authorList>
    </citation>
    <scope>NUCLEOTIDE SEQUENCE [LARGE SCALE GENOMIC DNA]</scope>
</reference>
<dbReference type="Proteomes" id="UP000183832">
    <property type="component" value="Unassembled WGS sequence"/>
</dbReference>
<gene>
    <name evidence="2" type="ORF">CLUMA_CG000333</name>
</gene>
<accession>A0A1J1HGA9</accession>